<dbReference type="RefSeq" id="XP_004030807.1">
    <property type="nucleotide sequence ID" value="XM_004030759.1"/>
</dbReference>
<proteinExistence type="predicted"/>
<organism evidence="1 2">
    <name type="scientific">Ichthyophthirius multifiliis</name>
    <name type="common">White spot disease agent</name>
    <name type="synonym">Ich</name>
    <dbReference type="NCBI Taxonomy" id="5932"/>
    <lineage>
        <taxon>Eukaryota</taxon>
        <taxon>Sar</taxon>
        <taxon>Alveolata</taxon>
        <taxon>Ciliophora</taxon>
        <taxon>Intramacronucleata</taxon>
        <taxon>Oligohymenophorea</taxon>
        <taxon>Hymenostomatida</taxon>
        <taxon>Ophryoglenina</taxon>
        <taxon>Ichthyophthirius</taxon>
    </lineage>
</organism>
<dbReference type="AlphaFoldDB" id="G0QZ00"/>
<reference evidence="1 2" key="1">
    <citation type="submission" date="2011-07" db="EMBL/GenBank/DDBJ databases">
        <authorList>
            <person name="Coyne R."/>
            <person name="Brami D."/>
            <person name="Johnson J."/>
            <person name="Hostetler J."/>
            <person name="Hannick L."/>
            <person name="Clark T."/>
            <person name="Cassidy-Hanley D."/>
            <person name="Inman J."/>
        </authorList>
    </citation>
    <scope>NUCLEOTIDE SEQUENCE [LARGE SCALE GENOMIC DNA]</scope>
    <source>
        <strain evidence="1 2">G5</strain>
    </source>
</reference>
<evidence type="ECO:0000313" key="1">
    <source>
        <dbReference type="EMBL" id="EGR29571.1"/>
    </source>
</evidence>
<name>G0QZ00_ICHMU</name>
<accession>G0QZ00</accession>
<protein>
    <submittedName>
        <fullName evidence="1">Uncharacterized protein</fullName>
    </submittedName>
</protein>
<dbReference type="Proteomes" id="UP000008983">
    <property type="component" value="Unassembled WGS sequence"/>
</dbReference>
<sequence>MMEYIKQKSLQVANQSQNKVKNNFKIQKMNQRPVSSLTQINKRTIYQSQKQFKISEQLLNMDIQHEKPPAPNKSKYYLLKQKEREKEIDRLLKLTISKGRNEFEYEMLIKMGEANELSQQLNSKITYRAYRSAQGNLKVHIYELDKYQKDMTLEDFQREFNTLKNKYNETKNLRIWEVLSQNKKSKQKDFTKQTKDEEKETDKRHLGKININARHEELKGVLLKTMELTVILKEQLAVLNKQKINVCQQGNNANKIFINTVNHSYQN</sequence>
<dbReference type="InParanoid" id="G0QZ00"/>
<dbReference type="OrthoDB" id="295201at2759"/>
<gene>
    <name evidence="1" type="ORF">IMG5_153430</name>
</gene>
<dbReference type="eggNOG" id="ENOG502RT0J">
    <property type="taxonomic scope" value="Eukaryota"/>
</dbReference>
<dbReference type="GeneID" id="14905670"/>
<evidence type="ECO:0000313" key="2">
    <source>
        <dbReference type="Proteomes" id="UP000008983"/>
    </source>
</evidence>
<keyword evidence="2" id="KW-1185">Reference proteome</keyword>
<dbReference type="EMBL" id="GL984132">
    <property type="protein sequence ID" value="EGR29571.1"/>
    <property type="molecule type" value="Genomic_DNA"/>
</dbReference>
<dbReference type="OMA" id="YNENTML"/>